<dbReference type="Pfam" id="PF00459">
    <property type="entry name" value="Inositol_P"/>
    <property type="match status" value="1"/>
</dbReference>
<evidence type="ECO:0000256" key="2">
    <source>
        <dbReference type="ARBA" id="ARBA00001946"/>
    </source>
</evidence>
<dbReference type="GO" id="GO:0006020">
    <property type="term" value="P:inositol metabolic process"/>
    <property type="evidence" value="ECO:0007669"/>
    <property type="project" value="TreeGrafter"/>
</dbReference>
<keyword evidence="6" id="KW-0804">Transcription</keyword>
<evidence type="ECO:0000256" key="1">
    <source>
        <dbReference type="ARBA" id="ARBA00001033"/>
    </source>
</evidence>
<keyword evidence="5 9" id="KW-0378">Hydrolase</keyword>
<reference evidence="10 11" key="1">
    <citation type="submission" date="2014-09" db="EMBL/GenBank/DDBJ databases">
        <title>Vibrio maritimus JCM 19235. (C45) whole genome shotgun sequence.</title>
        <authorList>
            <person name="Sawabe T."/>
            <person name="Meirelles P."/>
            <person name="Nakanishi M."/>
            <person name="Sayaka M."/>
            <person name="Hattori M."/>
            <person name="Ohkuma M."/>
        </authorList>
    </citation>
    <scope>NUCLEOTIDE SEQUENCE [LARGE SCALE GENOMIC DNA]</scope>
    <source>
        <strain evidence="11">JCM19235</strain>
    </source>
</reference>
<dbReference type="InterPro" id="IPR033942">
    <property type="entry name" value="IMPase"/>
</dbReference>
<feature type="binding site" evidence="8">
    <location>
        <position position="91"/>
    </location>
    <ligand>
        <name>Mg(2+)</name>
        <dbReference type="ChEBI" id="CHEBI:18420"/>
        <label>1</label>
        <note>catalytic</note>
    </ligand>
</feature>
<feature type="binding site" evidence="8">
    <location>
        <position position="92"/>
    </location>
    <ligand>
        <name>Mg(2+)</name>
        <dbReference type="ChEBI" id="CHEBI:18420"/>
        <label>1</label>
        <note>catalytic</note>
    </ligand>
</feature>
<dbReference type="GO" id="GO:0046872">
    <property type="term" value="F:metal ion binding"/>
    <property type="evidence" value="ECO:0007669"/>
    <property type="project" value="UniProtKB-KW"/>
</dbReference>
<dbReference type="PANTHER" id="PTHR20854:SF4">
    <property type="entry name" value="INOSITOL-1-MONOPHOSPHATASE-RELATED"/>
    <property type="match status" value="1"/>
</dbReference>
<gene>
    <name evidence="10" type="ORF">JCM19235_4253</name>
</gene>
<dbReference type="Proteomes" id="UP000029228">
    <property type="component" value="Unassembled WGS sequence"/>
</dbReference>
<evidence type="ECO:0000313" key="11">
    <source>
        <dbReference type="Proteomes" id="UP000029228"/>
    </source>
</evidence>
<dbReference type="GO" id="GO:0008934">
    <property type="term" value="F:inositol monophosphate 1-phosphatase activity"/>
    <property type="evidence" value="ECO:0007669"/>
    <property type="project" value="InterPro"/>
</dbReference>
<dbReference type="PROSITE" id="PS00629">
    <property type="entry name" value="IMP_1"/>
    <property type="match status" value="1"/>
</dbReference>
<name>A0A090RZV1_9VIBR</name>
<keyword evidence="6" id="KW-0805">Transcription regulation</keyword>
<feature type="binding site" evidence="8">
    <location>
        <position position="215"/>
    </location>
    <ligand>
        <name>Mg(2+)</name>
        <dbReference type="ChEBI" id="CHEBI:18420"/>
        <label>1</label>
        <note>catalytic</note>
    </ligand>
</feature>
<accession>A0A090RZV1</accession>
<dbReference type="EC" id="3.1.3.25" evidence="9"/>
<keyword evidence="7 8" id="KW-0460">Magnesium</keyword>
<sequence>MNNELQKKYDFACELAKKAGAIAKDYQDQLLKGNLEIDVKGHQDFVSDADRETERYIRNQIEATYPEDGFLGEESGATAESCAGVWVVDPIDGTTNFLRKQSAWCVSIAYVVNGEPVMGVIYDPSLDELFHALQGEGAYLNDRLIEVYQGSEAFVGLVNLGYSPKMPLENYLNTMQRLLNQGIEHRRHGSAALGLAHVAAGRFDGYREDFINAWDIMAGVVILREAKADVTAKQIEGGYAIQASIPALTALLAG</sequence>
<keyword evidence="11" id="KW-1185">Reference proteome</keyword>
<evidence type="ECO:0000256" key="7">
    <source>
        <dbReference type="ARBA" id="ARBA00022842"/>
    </source>
</evidence>
<feature type="binding site" evidence="8">
    <location>
        <position position="73"/>
    </location>
    <ligand>
        <name>Mg(2+)</name>
        <dbReference type="ChEBI" id="CHEBI:18420"/>
        <label>1</label>
        <note>catalytic</note>
    </ligand>
</feature>
<keyword evidence="6" id="KW-0889">Transcription antitermination</keyword>
<comment type="caution">
    <text evidence="10">The sequence shown here is derived from an EMBL/GenBank/DDBJ whole genome shotgun (WGS) entry which is preliminary data.</text>
</comment>
<dbReference type="GO" id="GO:0007165">
    <property type="term" value="P:signal transduction"/>
    <property type="evidence" value="ECO:0007669"/>
    <property type="project" value="TreeGrafter"/>
</dbReference>
<evidence type="ECO:0000313" key="10">
    <source>
        <dbReference type="EMBL" id="GAL20053.1"/>
    </source>
</evidence>
<dbReference type="FunFam" id="3.30.540.10:FF:000003">
    <property type="entry name" value="Inositol-1-monophosphatase"/>
    <property type="match status" value="1"/>
</dbReference>
<protein>
    <recommendedName>
        <fullName evidence="9">Inositol-1-monophosphatase</fullName>
        <ecNumber evidence="9">3.1.3.25</ecNumber>
    </recommendedName>
</protein>
<organism evidence="10 11">
    <name type="scientific">Vibrio maritimus</name>
    <dbReference type="NCBI Taxonomy" id="990268"/>
    <lineage>
        <taxon>Bacteria</taxon>
        <taxon>Pseudomonadati</taxon>
        <taxon>Pseudomonadota</taxon>
        <taxon>Gammaproteobacteria</taxon>
        <taxon>Vibrionales</taxon>
        <taxon>Vibrionaceae</taxon>
        <taxon>Vibrio</taxon>
    </lineage>
</organism>
<dbReference type="SUPFAM" id="SSF56655">
    <property type="entry name" value="Carbohydrate phosphatase"/>
    <property type="match status" value="1"/>
</dbReference>
<keyword evidence="4 8" id="KW-0479">Metal-binding</keyword>
<comment type="catalytic activity">
    <reaction evidence="1 9">
        <text>a myo-inositol phosphate + H2O = myo-inositol + phosphate</text>
        <dbReference type="Rhea" id="RHEA:24056"/>
        <dbReference type="ChEBI" id="CHEBI:15377"/>
        <dbReference type="ChEBI" id="CHEBI:17268"/>
        <dbReference type="ChEBI" id="CHEBI:43474"/>
        <dbReference type="ChEBI" id="CHEBI:84139"/>
        <dbReference type="EC" id="3.1.3.25"/>
    </reaction>
</comment>
<proteinExistence type="inferred from homology"/>
<evidence type="ECO:0000256" key="5">
    <source>
        <dbReference type="ARBA" id="ARBA00022801"/>
    </source>
</evidence>
<dbReference type="AlphaFoldDB" id="A0A090RZV1"/>
<feature type="binding site" evidence="8">
    <location>
        <position position="89"/>
    </location>
    <ligand>
        <name>Mg(2+)</name>
        <dbReference type="ChEBI" id="CHEBI:18420"/>
        <label>1</label>
        <note>catalytic</note>
    </ligand>
</feature>
<dbReference type="PRINTS" id="PR00377">
    <property type="entry name" value="IMPHPHTASES"/>
</dbReference>
<dbReference type="InterPro" id="IPR000760">
    <property type="entry name" value="Inositol_monophosphatase-like"/>
</dbReference>
<evidence type="ECO:0000256" key="9">
    <source>
        <dbReference type="RuleBase" id="RU364068"/>
    </source>
</evidence>
<dbReference type="Gene3D" id="3.40.190.80">
    <property type="match status" value="1"/>
</dbReference>
<dbReference type="GO" id="GO:0031564">
    <property type="term" value="P:transcription antitermination"/>
    <property type="evidence" value="ECO:0007669"/>
    <property type="project" value="UniProtKB-KW"/>
</dbReference>
<evidence type="ECO:0000256" key="3">
    <source>
        <dbReference type="ARBA" id="ARBA00009759"/>
    </source>
</evidence>
<dbReference type="Gene3D" id="3.30.540.10">
    <property type="entry name" value="Fructose-1,6-Bisphosphatase, subunit A, domain 1"/>
    <property type="match status" value="1"/>
</dbReference>
<dbReference type="EMBL" id="BBMR01000005">
    <property type="protein sequence ID" value="GAL20053.1"/>
    <property type="molecule type" value="Genomic_DNA"/>
</dbReference>
<dbReference type="STRING" id="990268.JCM19235_4253"/>
<evidence type="ECO:0000256" key="8">
    <source>
        <dbReference type="PIRSR" id="PIRSR600760-2"/>
    </source>
</evidence>
<comment type="similarity">
    <text evidence="3 9">Belongs to the inositol monophosphatase superfamily.</text>
</comment>
<evidence type="ECO:0000256" key="4">
    <source>
        <dbReference type="ARBA" id="ARBA00022723"/>
    </source>
</evidence>
<comment type="cofactor">
    <cofactor evidence="2 8 9">
        <name>Mg(2+)</name>
        <dbReference type="ChEBI" id="CHEBI:18420"/>
    </cofactor>
</comment>
<dbReference type="InterPro" id="IPR020583">
    <property type="entry name" value="Inositol_monoP_metal-BS"/>
</dbReference>
<evidence type="ECO:0000256" key="6">
    <source>
        <dbReference type="ARBA" id="ARBA00022814"/>
    </source>
</evidence>
<dbReference type="OrthoDB" id="9785695at2"/>
<dbReference type="PANTHER" id="PTHR20854">
    <property type="entry name" value="INOSITOL MONOPHOSPHATASE"/>
    <property type="match status" value="1"/>
</dbReference>
<dbReference type="CDD" id="cd01639">
    <property type="entry name" value="IMPase"/>
    <property type="match status" value="1"/>
</dbReference>